<evidence type="ECO:0000313" key="2">
    <source>
        <dbReference type="EMBL" id="KAL1637446.1"/>
    </source>
</evidence>
<organism evidence="2 3">
    <name type="scientific">Neofusicoccum ribis</name>
    <dbReference type="NCBI Taxonomy" id="45134"/>
    <lineage>
        <taxon>Eukaryota</taxon>
        <taxon>Fungi</taxon>
        <taxon>Dikarya</taxon>
        <taxon>Ascomycota</taxon>
        <taxon>Pezizomycotina</taxon>
        <taxon>Dothideomycetes</taxon>
        <taxon>Dothideomycetes incertae sedis</taxon>
        <taxon>Botryosphaeriales</taxon>
        <taxon>Botryosphaeriaceae</taxon>
        <taxon>Neofusicoccum</taxon>
    </lineage>
</organism>
<sequence>MHFSTLVAGLAGASAVMAAAVPKAGPIMLEQDDVILYGEGKTQIMKRHEWQEHEEKRLAALNERVKRRSLEVGTSPNSYAGPLVARSVSKRADCTQGEVEEVQVLKEEHFLQWDVVMSPVITARYDQATVAVQKGYSLANSVSVSQSFEVGLSALIESLKTTLQVSFSTTWTTSESQTYSYFLNPTDAGEAMYGAVVSNPVTTRYTGNYIYGCAEAPTTEAWSADVYAEEVKSGELTWVQGAIGLAASTQYPVPCLIGECEHK</sequence>
<name>A0ABR3TCZ0_9PEZI</name>
<feature type="signal peptide" evidence="1">
    <location>
        <begin position="1"/>
        <end position="18"/>
    </location>
</feature>
<accession>A0ABR3TCZ0</accession>
<keyword evidence="3" id="KW-1185">Reference proteome</keyword>
<comment type="caution">
    <text evidence="2">The sequence shown here is derived from an EMBL/GenBank/DDBJ whole genome shotgun (WGS) entry which is preliminary data.</text>
</comment>
<evidence type="ECO:0008006" key="4">
    <source>
        <dbReference type="Google" id="ProtNLM"/>
    </source>
</evidence>
<reference evidence="2 3" key="1">
    <citation type="submission" date="2024-02" db="EMBL/GenBank/DDBJ databases">
        <title>De novo assembly and annotation of 12 fungi associated with fruit tree decline syndrome in Ontario, Canada.</title>
        <authorList>
            <person name="Sulman M."/>
            <person name="Ellouze W."/>
            <person name="Ilyukhin E."/>
        </authorList>
    </citation>
    <scope>NUCLEOTIDE SEQUENCE [LARGE SCALE GENOMIC DNA]</scope>
    <source>
        <strain evidence="2 3">M1-105</strain>
    </source>
</reference>
<dbReference type="EMBL" id="JAJVDC020000003">
    <property type="protein sequence ID" value="KAL1637446.1"/>
    <property type="molecule type" value="Genomic_DNA"/>
</dbReference>
<proteinExistence type="predicted"/>
<dbReference type="Proteomes" id="UP001521116">
    <property type="component" value="Unassembled WGS sequence"/>
</dbReference>
<evidence type="ECO:0000256" key="1">
    <source>
        <dbReference type="SAM" id="SignalP"/>
    </source>
</evidence>
<protein>
    <recommendedName>
        <fullName evidence="4">Celp0028 effector like protein</fullName>
    </recommendedName>
</protein>
<gene>
    <name evidence="2" type="ORF">SLS56_000584</name>
</gene>
<feature type="chain" id="PRO_5045556667" description="Celp0028 effector like protein" evidence="1">
    <location>
        <begin position="19"/>
        <end position="263"/>
    </location>
</feature>
<keyword evidence="1" id="KW-0732">Signal</keyword>
<evidence type="ECO:0000313" key="3">
    <source>
        <dbReference type="Proteomes" id="UP001521116"/>
    </source>
</evidence>